<proteinExistence type="predicted"/>
<name>A0A919EQC2_9GAMM</name>
<evidence type="ECO:0000313" key="3">
    <source>
        <dbReference type="Proteomes" id="UP000623842"/>
    </source>
</evidence>
<sequence>MNNQQHIANINKKITLFSILDFPAVLALGIGLFSKYGSQGKELHPLLNDSTVANSLIVVGAAVMLFCAVNVIRLHRAKSRLTG</sequence>
<organism evidence="2 3">
    <name type="scientific">Thalassotalea marina</name>
    <dbReference type="NCBI Taxonomy" id="1673741"/>
    <lineage>
        <taxon>Bacteria</taxon>
        <taxon>Pseudomonadati</taxon>
        <taxon>Pseudomonadota</taxon>
        <taxon>Gammaproteobacteria</taxon>
        <taxon>Alteromonadales</taxon>
        <taxon>Colwelliaceae</taxon>
        <taxon>Thalassotalea</taxon>
    </lineage>
</organism>
<dbReference type="Proteomes" id="UP000623842">
    <property type="component" value="Unassembled WGS sequence"/>
</dbReference>
<keyword evidence="1" id="KW-1133">Transmembrane helix</keyword>
<feature type="transmembrane region" description="Helical" evidence="1">
    <location>
        <begin position="14"/>
        <end position="33"/>
    </location>
</feature>
<dbReference type="RefSeq" id="WP_189774760.1">
    <property type="nucleotide sequence ID" value="NZ_BNCK01000015.1"/>
</dbReference>
<protein>
    <submittedName>
        <fullName evidence="2">Uncharacterized protein</fullName>
    </submittedName>
</protein>
<dbReference type="AlphaFoldDB" id="A0A919EQC2"/>
<reference evidence="2" key="1">
    <citation type="journal article" date="2014" name="Int. J. Syst. Evol. Microbiol.">
        <title>Complete genome sequence of Corynebacterium casei LMG S-19264T (=DSM 44701T), isolated from a smear-ripened cheese.</title>
        <authorList>
            <consortium name="US DOE Joint Genome Institute (JGI-PGF)"/>
            <person name="Walter F."/>
            <person name="Albersmeier A."/>
            <person name="Kalinowski J."/>
            <person name="Ruckert C."/>
        </authorList>
    </citation>
    <scope>NUCLEOTIDE SEQUENCE</scope>
    <source>
        <strain evidence="2">KCTC 42731</strain>
    </source>
</reference>
<comment type="caution">
    <text evidence="2">The sequence shown here is derived from an EMBL/GenBank/DDBJ whole genome shotgun (WGS) entry which is preliminary data.</text>
</comment>
<feature type="transmembrane region" description="Helical" evidence="1">
    <location>
        <begin position="53"/>
        <end position="72"/>
    </location>
</feature>
<keyword evidence="3" id="KW-1185">Reference proteome</keyword>
<evidence type="ECO:0000256" key="1">
    <source>
        <dbReference type="SAM" id="Phobius"/>
    </source>
</evidence>
<evidence type="ECO:0000313" key="2">
    <source>
        <dbReference type="EMBL" id="GHG07538.1"/>
    </source>
</evidence>
<keyword evidence="1" id="KW-0472">Membrane</keyword>
<gene>
    <name evidence="2" type="ORF">GCM10017161_41520</name>
</gene>
<reference evidence="2" key="2">
    <citation type="submission" date="2020-09" db="EMBL/GenBank/DDBJ databases">
        <authorList>
            <person name="Sun Q."/>
            <person name="Kim S."/>
        </authorList>
    </citation>
    <scope>NUCLEOTIDE SEQUENCE</scope>
    <source>
        <strain evidence="2">KCTC 42731</strain>
    </source>
</reference>
<accession>A0A919EQC2</accession>
<keyword evidence="1" id="KW-0812">Transmembrane</keyword>
<dbReference type="EMBL" id="BNCK01000015">
    <property type="protein sequence ID" value="GHG07538.1"/>
    <property type="molecule type" value="Genomic_DNA"/>
</dbReference>